<accession>Q12J28</accession>
<dbReference type="eggNOG" id="ENOG50308TZ">
    <property type="taxonomic scope" value="Bacteria"/>
</dbReference>
<keyword evidence="2" id="KW-1185">Reference proteome</keyword>
<dbReference type="STRING" id="318161.Sden_3272"/>
<dbReference type="EMBL" id="CP000302">
    <property type="protein sequence ID" value="ABE56548.1"/>
    <property type="molecule type" value="Genomic_DNA"/>
</dbReference>
<organism evidence="1 2">
    <name type="scientific">Shewanella denitrificans (strain OS217 / ATCC BAA-1090 / DSM 15013)</name>
    <dbReference type="NCBI Taxonomy" id="318161"/>
    <lineage>
        <taxon>Bacteria</taxon>
        <taxon>Pseudomonadati</taxon>
        <taxon>Pseudomonadota</taxon>
        <taxon>Gammaproteobacteria</taxon>
        <taxon>Alteromonadales</taxon>
        <taxon>Shewanellaceae</taxon>
        <taxon>Shewanella</taxon>
    </lineage>
</organism>
<proteinExistence type="predicted"/>
<protein>
    <submittedName>
        <fullName evidence="1">Uncharacterized protein</fullName>
    </submittedName>
</protein>
<dbReference type="KEGG" id="sdn:Sden_3272"/>
<dbReference type="OrthoDB" id="6268077at2"/>
<name>Q12J28_SHEDO</name>
<sequence length="110" mass="12532">MILAKVHTTPLQRIEFRLLMAIRFACLMAVAKGHINPMDCPRVKARTAALEQHLSHYRPSLVFVQSYQNKAGELGQCLALRYNAASKRIMIWRNTPFELASKVTPLRGRV</sequence>
<gene>
    <name evidence="1" type="ordered locus">Sden_3272</name>
</gene>
<evidence type="ECO:0000313" key="2">
    <source>
        <dbReference type="Proteomes" id="UP000001982"/>
    </source>
</evidence>
<dbReference type="Proteomes" id="UP000001982">
    <property type="component" value="Chromosome"/>
</dbReference>
<dbReference type="AlphaFoldDB" id="Q12J28"/>
<evidence type="ECO:0000313" key="1">
    <source>
        <dbReference type="EMBL" id="ABE56548.1"/>
    </source>
</evidence>
<dbReference type="HOGENOM" id="CLU_2048141_0_0_6"/>
<dbReference type="RefSeq" id="WP_011497693.1">
    <property type="nucleotide sequence ID" value="NC_007954.1"/>
</dbReference>
<reference evidence="1 2" key="1">
    <citation type="submission" date="2006-03" db="EMBL/GenBank/DDBJ databases">
        <title>Complete sequence of Shewanella denitrificans OS217.</title>
        <authorList>
            <consortium name="US DOE Joint Genome Institute"/>
            <person name="Copeland A."/>
            <person name="Lucas S."/>
            <person name="Lapidus A."/>
            <person name="Barry K."/>
            <person name="Detter J.C."/>
            <person name="Glavina del Rio T."/>
            <person name="Hammon N."/>
            <person name="Israni S."/>
            <person name="Dalin E."/>
            <person name="Tice H."/>
            <person name="Pitluck S."/>
            <person name="Brettin T."/>
            <person name="Bruce D."/>
            <person name="Han C."/>
            <person name="Tapia R."/>
            <person name="Gilna P."/>
            <person name="Kiss H."/>
            <person name="Schmutz J."/>
            <person name="Larimer F."/>
            <person name="Land M."/>
            <person name="Hauser L."/>
            <person name="Kyrpides N."/>
            <person name="Lykidis A."/>
            <person name="Richardson P."/>
        </authorList>
    </citation>
    <scope>NUCLEOTIDE SEQUENCE [LARGE SCALE GENOMIC DNA]</scope>
    <source>
        <strain evidence="2">OS217 / ATCC BAA-1090 / DSM 15013</strain>
    </source>
</reference>